<evidence type="ECO:0000313" key="9">
    <source>
        <dbReference type="Proteomes" id="UP000813385"/>
    </source>
</evidence>
<feature type="region of interest" description="Disordered" evidence="7">
    <location>
        <begin position="407"/>
        <end position="436"/>
    </location>
</feature>
<feature type="repeat" description="WD" evidence="6">
    <location>
        <begin position="136"/>
        <end position="171"/>
    </location>
</feature>
<sequence>MAPPTNTTHNPFDLPKLRVTYVPDDDTQHLSKQMGDRVPEYFDVQFCPFQPLDQDPIFAAVSKKHVLVVRISDTGDDSTNPCSIIRVIRDADEEARNYTCTWARQKTTGKPLLCVAGEDAKIKIYDVIEGVVVDVFVGHGMDINDLVTCPTDPSILASASDDTTVRIWSLDPVHEKQPCLCILGGEGHQWNLLTIAWHDTGRYIVSSGHDQTVNLNLTTASGPFRTCRRNLYDVPLRSIIPISRQTRFTAASSTGKHTLTPFLLPLSLTFLSVAFYGDNIISRACHDNIIALWRIEGFSSKDDPPPPEAAPTTIDPTLLTRSAFVKRSADDDNPPQLYTRLASYYTPGCGPQFFMRFRLHQAPGQNPVLAFCNAAGKIFFWDFARITGYHEYTRALLNPDADAEPPRPSWLAPIVHRGRGDGKPRTEPTVRERKAAEKSQLTDSELIPALTQRFSKETLQSWDGKYNPGDPHTPLHAHKTEIIGISTFVGRQAAWSPGGEWCVVVGSINIVLVLQRWPRPKNSSG</sequence>
<dbReference type="InterPro" id="IPR051243">
    <property type="entry name" value="PcG_WD-repeat"/>
</dbReference>
<dbReference type="EMBL" id="JAGPXD010000001">
    <property type="protein sequence ID" value="KAH7375030.1"/>
    <property type="molecule type" value="Genomic_DNA"/>
</dbReference>
<keyword evidence="2 6" id="KW-0853">WD repeat</keyword>
<keyword evidence="9" id="KW-1185">Reference proteome</keyword>
<evidence type="ECO:0000256" key="5">
    <source>
        <dbReference type="ARBA" id="ARBA00023163"/>
    </source>
</evidence>
<dbReference type="InterPro" id="IPR036322">
    <property type="entry name" value="WD40_repeat_dom_sf"/>
</dbReference>
<dbReference type="Gene3D" id="2.130.10.10">
    <property type="entry name" value="YVTN repeat-like/Quinoprotein amine dehydrogenase"/>
    <property type="match status" value="1"/>
</dbReference>
<dbReference type="PANTHER" id="PTHR10253">
    <property type="entry name" value="POLYCOMB PROTEIN"/>
    <property type="match status" value="1"/>
</dbReference>
<comment type="caution">
    <text evidence="8">The sequence shown here is derived from an EMBL/GenBank/DDBJ whole genome shotgun (WGS) entry which is preliminary data.</text>
</comment>
<evidence type="ECO:0000256" key="7">
    <source>
        <dbReference type="SAM" id="MobiDB-lite"/>
    </source>
</evidence>
<reference evidence="8" key="1">
    <citation type="journal article" date="2021" name="Nat. Commun.">
        <title>Genetic determinants of endophytism in the Arabidopsis root mycobiome.</title>
        <authorList>
            <person name="Mesny F."/>
            <person name="Miyauchi S."/>
            <person name="Thiergart T."/>
            <person name="Pickel B."/>
            <person name="Atanasova L."/>
            <person name="Karlsson M."/>
            <person name="Huettel B."/>
            <person name="Barry K.W."/>
            <person name="Haridas S."/>
            <person name="Chen C."/>
            <person name="Bauer D."/>
            <person name="Andreopoulos W."/>
            <person name="Pangilinan J."/>
            <person name="LaButti K."/>
            <person name="Riley R."/>
            <person name="Lipzen A."/>
            <person name="Clum A."/>
            <person name="Drula E."/>
            <person name="Henrissat B."/>
            <person name="Kohler A."/>
            <person name="Grigoriev I.V."/>
            <person name="Martin F.M."/>
            <person name="Hacquard S."/>
        </authorList>
    </citation>
    <scope>NUCLEOTIDE SEQUENCE</scope>
    <source>
        <strain evidence="8">MPI-CAGE-AT-0016</strain>
    </source>
</reference>
<keyword evidence="5" id="KW-0804">Transcription</keyword>
<dbReference type="Proteomes" id="UP000813385">
    <property type="component" value="Unassembled WGS sequence"/>
</dbReference>
<keyword evidence="4" id="KW-0805">Transcription regulation</keyword>
<dbReference type="OrthoDB" id="7318948at2759"/>
<comment type="similarity">
    <text evidence="1">Belongs to the WD repeat ESC family.</text>
</comment>
<keyword evidence="3" id="KW-0677">Repeat</keyword>
<dbReference type="InterPro" id="IPR001680">
    <property type="entry name" value="WD40_rpt"/>
</dbReference>
<organism evidence="8 9">
    <name type="scientific">Plectosphaerella cucumerina</name>
    <dbReference type="NCBI Taxonomy" id="40658"/>
    <lineage>
        <taxon>Eukaryota</taxon>
        <taxon>Fungi</taxon>
        <taxon>Dikarya</taxon>
        <taxon>Ascomycota</taxon>
        <taxon>Pezizomycotina</taxon>
        <taxon>Sordariomycetes</taxon>
        <taxon>Hypocreomycetidae</taxon>
        <taxon>Glomerellales</taxon>
        <taxon>Plectosphaerellaceae</taxon>
        <taxon>Plectosphaerella</taxon>
    </lineage>
</organism>
<evidence type="ECO:0000313" key="8">
    <source>
        <dbReference type="EMBL" id="KAH7375030.1"/>
    </source>
</evidence>
<dbReference type="SMART" id="SM00320">
    <property type="entry name" value="WD40"/>
    <property type="match status" value="3"/>
</dbReference>
<dbReference type="AlphaFoldDB" id="A0A8K0TQZ2"/>
<evidence type="ECO:0000256" key="2">
    <source>
        <dbReference type="ARBA" id="ARBA00022574"/>
    </source>
</evidence>
<accession>A0A8K0TQZ2</accession>
<dbReference type="InterPro" id="IPR015943">
    <property type="entry name" value="WD40/YVTN_repeat-like_dom_sf"/>
</dbReference>
<feature type="compositionally biased region" description="Basic and acidic residues" evidence="7">
    <location>
        <begin position="418"/>
        <end position="436"/>
    </location>
</feature>
<proteinExistence type="inferred from homology"/>
<protein>
    <submittedName>
        <fullName evidence="8">WD40-repeat-containing domain protein</fullName>
    </submittedName>
</protein>
<evidence type="ECO:0000256" key="4">
    <source>
        <dbReference type="ARBA" id="ARBA00023015"/>
    </source>
</evidence>
<dbReference type="PROSITE" id="PS50082">
    <property type="entry name" value="WD_REPEATS_2"/>
    <property type="match status" value="1"/>
</dbReference>
<dbReference type="Pfam" id="PF00400">
    <property type="entry name" value="WD40"/>
    <property type="match status" value="2"/>
</dbReference>
<name>A0A8K0TQZ2_9PEZI</name>
<evidence type="ECO:0000256" key="1">
    <source>
        <dbReference type="ARBA" id="ARBA00008075"/>
    </source>
</evidence>
<evidence type="ECO:0000256" key="6">
    <source>
        <dbReference type="PROSITE-ProRule" id="PRU00221"/>
    </source>
</evidence>
<dbReference type="SUPFAM" id="SSF50978">
    <property type="entry name" value="WD40 repeat-like"/>
    <property type="match status" value="1"/>
</dbReference>
<evidence type="ECO:0000256" key="3">
    <source>
        <dbReference type="ARBA" id="ARBA00022737"/>
    </source>
</evidence>
<gene>
    <name evidence="8" type="ORF">B0T11DRAFT_313706</name>
</gene>
<dbReference type="PROSITE" id="PS50294">
    <property type="entry name" value="WD_REPEATS_REGION"/>
    <property type="match status" value="1"/>
</dbReference>